<dbReference type="Pfam" id="PF03473">
    <property type="entry name" value="MOSC"/>
    <property type="match status" value="1"/>
</dbReference>
<dbReference type="Proteomes" id="UP000006056">
    <property type="component" value="Chromosome"/>
</dbReference>
<dbReference type="KEGG" id="trs:Terro_3509"/>
<dbReference type="GO" id="GO:0030170">
    <property type="term" value="F:pyridoxal phosphate binding"/>
    <property type="evidence" value="ECO:0007669"/>
    <property type="project" value="InterPro"/>
</dbReference>
<feature type="domain" description="MOSC" evidence="1">
    <location>
        <begin position="24"/>
        <end position="173"/>
    </location>
</feature>
<evidence type="ECO:0000313" key="3">
    <source>
        <dbReference type="Proteomes" id="UP000006056"/>
    </source>
</evidence>
<accession>I3ZKF5</accession>
<evidence type="ECO:0000313" key="2">
    <source>
        <dbReference type="EMBL" id="AFL89723.1"/>
    </source>
</evidence>
<dbReference type="InterPro" id="IPR011037">
    <property type="entry name" value="Pyrv_Knase-like_insert_dom_sf"/>
</dbReference>
<dbReference type="GO" id="GO:0030151">
    <property type="term" value="F:molybdenum ion binding"/>
    <property type="evidence" value="ECO:0007669"/>
    <property type="project" value="InterPro"/>
</dbReference>
<dbReference type="InterPro" id="IPR005302">
    <property type="entry name" value="MoCF_Sase_C"/>
</dbReference>
<protein>
    <recommendedName>
        <fullName evidence="1">MOSC domain-containing protein</fullName>
    </recommendedName>
</protein>
<dbReference type="AlphaFoldDB" id="I3ZKF5"/>
<dbReference type="PANTHER" id="PTHR36930:SF1">
    <property type="entry name" value="MOSC DOMAIN-CONTAINING PROTEIN"/>
    <property type="match status" value="1"/>
</dbReference>
<dbReference type="InterPro" id="IPR052716">
    <property type="entry name" value="MOSC_domain"/>
</dbReference>
<proteinExistence type="predicted"/>
<dbReference type="HOGENOM" id="CLU_092690_0_0_0"/>
<gene>
    <name evidence="2" type="ordered locus">Terro_3509</name>
</gene>
<dbReference type="RefSeq" id="WP_014786984.1">
    <property type="nucleotide sequence ID" value="NC_018014.1"/>
</dbReference>
<evidence type="ECO:0000259" key="1">
    <source>
        <dbReference type="PROSITE" id="PS51340"/>
    </source>
</evidence>
<reference evidence="2 3" key="1">
    <citation type="submission" date="2012-06" db="EMBL/GenBank/DDBJ databases">
        <title>Complete genome of Terriglobus roseus DSM 18391.</title>
        <authorList>
            <consortium name="US DOE Joint Genome Institute (JGI-PGF)"/>
            <person name="Lucas S."/>
            <person name="Copeland A."/>
            <person name="Lapidus A."/>
            <person name="Glavina del Rio T."/>
            <person name="Dalin E."/>
            <person name="Tice H."/>
            <person name="Bruce D."/>
            <person name="Goodwin L."/>
            <person name="Pitluck S."/>
            <person name="Peters L."/>
            <person name="Mikhailova N."/>
            <person name="Munk A.C.C."/>
            <person name="Kyrpides N."/>
            <person name="Mavromatis K."/>
            <person name="Ivanova N."/>
            <person name="Brettin T."/>
            <person name="Detter J.C."/>
            <person name="Han C."/>
            <person name="Larimer F."/>
            <person name="Land M."/>
            <person name="Hauser L."/>
            <person name="Markowitz V."/>
            <person name="Cheng J.-F."/>
            <person name="Hugenholtz P."/>
            <person name="Woyke T."/>
            <person name="Wu D."/>
            <person name="Brambilla E."/>
            <person name="Klenk H.-P."/>
            <person name="Eisen J.A."/>
        </authorList>
    </citation>
    <scope>NUCLEOTIDE SEQUENCE [LARGE SCALE GENOMIC DNA]</scope>
    <source>
        <strain evidence="3">DSM 18391 / NRRL B-41598 / KBS 63</strain>
    </source>
</reference>
<dbReference type="EMBL" id="CP003379">
    <property type="protein sequence ID" value="AFL89723.1"/>
    <property type="molecule type" value="Genomic_DNA"/>
</dbReference>
<dbReference type="PROSITE" id="PS51340">
    <property type="entry name" value="MOSC"/>
    <property type="match status" value="1"/>
</dbReference>
<dbReference type="SUPFAM" id="SSF50800">
    <property type="entry name" value="PK beta-barrel domain-like"/>
    <property type="match status" value="1"/>
</dbReference>
<dbReference type="eggNOG" id="COG2258">
    <property type="taxonomic scope" value="Bacteria"/>
</dbReference>
<keyword evidence="3" id="KW-1185">Reference proteome</keyword>
<name>I3ZKF5_TERRK</name>
<dbReference type="STRING" id="926566.Terro_3509"/>
<dbReference type="OrthoDB" id="9789048at2"/>
<dbReference type="Gene3D" id="2.40.33.20">
    <property type="entry name" value="PK beta-barrel domain-like"/>
    <property type="match status" value="1"/>
</dbReference>
<organism evidence="2 3">
    <name type="scientific">Terriglobus roseus (strain DSM 18391 / NRRL B-41598 / KBS 63)</name>
    <dbReference type="NCBI Taxonomy" id="926566"/>
    <lineage>
        <taxon>Bacteria</taxon>
        <taxon>Pseudomonadati</taxon>
        <taxon>Acidobacteriota</taxon>
        <taxon>Terriglobia</taxon>
        <taxon>Terriglobales</taxon>
        <taxon>Acidobacteriaceae</taxon>
        <taxon>Terriglobus</taxon>
    </lineage>
</organism>
<sequence length="185" mass="19943">MTSKPTSAQVAAVCSSPRHGFSKQQQPSIRLLTGRGVEGDAHCGETVQHLYLKRRNPLAPNLMQVHLFQQELLDDLAGSGFHLEPGQFGENITTRDIDLLHLPLGTQLRLGADAVVELTGLRTPCKKIEDFRAGLLKQVALRDEKKIVQARAGVMAIVVQGGIIAPGAAITATLPCGPVRPMQMI</sequence>
<dbReference type="GO" id="GO:0003824">
    <property type="term" value="F:catalytic activity"/>
    <property type="evidence" value="ECO:0007669"/>
    <property type="project" value="InterPro"/>
</dbReference>
<dbReference type="PANTHER" id="PTHR36930">
    <property type="entry name" value="METAL-SULFUR CLUSTER BIOSYNTHESIS PROTEINS YUAD-RELATED"/>
    <property type="match status" value="1"/>
</dbReference>